<dbReference type="GO" id="GO:0003723">
    <property type="term" value="F:RNA binding"/>
    <property type="evidence" value="ECO:0007669"/>
    <property type="project" value="InterPro"/>
</dbReference>
<proteinExistence type="inferred from homology"/>
<evidence type="ECO:0000259" key="3">
    <source>
        <dbReference type="Pfam" id="PF00849"/>
    </source>
</evidence>
<comment type="caution">
    <text evidence="4">The sequence shown here is derived from an EMBL/GenBank/DDBJ whole genome shotgun (WGS) entry which is preliminary data.</text>
</comment>
<keyword evidence="2" id="KW-0413">Isomerase</keyword>
<dbReference type="AlphaFoldDB" id="J9D0Z7"/>
<dbReference type="PANTHER" id="PTHR21600:SF40">
    <property type="entry name" value="PSEUDOURIDYLATE SYNTHASE RPUSD2"/>
    <property type="match status" value="1"/>
</dbReference>
<dbReference type="STRING" id="1003232.J9D0Z7"/>
<evidence type="ECO:0000313" key="5">
    <source>
        <dbReference type="Proteomes" id="UP000003163"/>
    </source>
</evidence>
<dbReference type="EMBL" id="AFBI03000006">
    <property type="protein sequence ID" value="EJW01249.1"/>
    <property type="molecule type" value="Genomic_DNA"/>
</dbReference>
<dbReference type="Pfam" id="PF00849">
    <property type="entry name" value="PseudoU_synth_2"/>
    <property type="match status" value="1"/>
</dbReference>
<dbReference type="HOGENOM" id="CLU_016902_12_1_1"/>
<dbReference type="SUPFAM" id="SSF55120">
    <property type="entry name" value="Pseudouridine synthase"/>
    <property type="match status" value="1"/>
</dbReference>
<dbReference type="InterPro" id="IPR020103">
    <property type="entry name" value="PsdUridine_synth_cat_dom_sf"/>
</dbReference>
<dbReference type="Gene3D" id="3.30.2350.10">
    <property type="entry name" value="Pseudouridine synthase"/>
    <property type="match status" value="1"/>
</dbReference>
<dbReference type="InterPro" id="IPR006224">
    <property type="entry name" value="PsdUridine_synth_RluA-like_CS"/>
</dbReference>
<dbReference type="OMA" id="THKHEPP"/>
<dbReference type="OrthoDB" id="424794at2759"/>
<organism evidence="4 5">
    <name type="scientific">Edhazardia aedis (strain USNM 41457)</name>
    <name type="common">Microsporidian parasite</name>
    <dbReference type="NCBI Taxonomy" id="1003232"/>
    <lineage>
        <taxon>Eukaryota</taxon>
        <taxon>Fungi</taxon>
        <taxon>Fungi incertae sedis</taxon>
        <taxon>Microsporidia</taxon>
        <taxon>Edhazardia</taxon>
    </lineage>
</organism>
<dbReference type="PROSITE" id="PS01129">
    <property type="entry name" value="PSI_RLU"/>
    <property type="match status" value="1"/>
</dbReference>
<protein>
    <recommendedName>
        <fullName evidence="2">Pseudouridine synthase</fullName>
        <ecNumber evidence="2">5.4.99.-</ecNumber>
    </recommendedName>
</protein>
<comment type="catalytic activity">
    <reaction evidence="2">
        <text>a uridine in RNA = a pseudouridine in RNA</text>
        <dbReference type="Rhea" id="RHEA:48348"/>
        <dbReference type="Rhea" id="RHEA-COMP:12068"/>
        <dbReference type="Rhea" id="RHEA-COMP:12069"/>
        <dbReference type="ChEBI" id="CHEBI:65314"/>
        <dbReference type="ChEBI" id="CHEBI:65315"/>
    </reaction>
</comment>
<name>J9D0Z7_EDHAE</name>
<dbReference type="GO" id="GO:0009982">
    <property type="term" value="F:pseudouridine synthase activity"/>
    <property type="evidence" value="ECO:0007669"/>
    <property type="project" value="InterPro"/>
</dbReference>
<dbReference type="GO" id="GO:0000455">
    <property type="term" value="P:enzyme-directed rRNA pseudouridine synthesis"/>
    <property type="evidence" value="ECO:0007669"/>
    <property type="project" value="TreeGrafter"/>
</dbReference>
<dbReference type="InParanoid" id="J9D0Z7"/>
<keyword evidence="5" id="KW-1185">Reference proteome</keyword>
<feature type="domain" description="Pseudouridine synthase RsuA/RluA-like" evidence="3">
    <location>
        <begin position="89"/>
        <end position="227"/>
    </location>
</feature>
<dbReference type="InterPro" id="IPR050188">
    <property type="entry name" value="RluA_PseudoU_synthase"/>
</dbReference>
<comment type="function">
    <text evidence="2">Responsible for synthesis of pseudouridine from uracil.</text>
</comment>
<dbReference type="FunCoup" id="J9D0Z7">
    <property type="interactions" value="101"/>
</dbReference>
<dbReference type="InterPro" id="IPR006225">
    <property type="entry name" value="PsdUridine_synth_RluC/D"/>
</dbReference>
<feature type="active site" evidence="1">
    <location>
        <position position="130"/>
    </location>
</feature>
<dbReference type="InterPro" id="IPR006145">
    <property type="entry name" value="PsdUridine_synth_RsuA/RluA"/>
</dbReference>
<dbReference type="NCBIfam" id="TIGR00005">
    <property type="entry name" value="rluA_subfam"/>
    <property type="match status" value="1"/>
</dbReference>
<accession>J9D0Z7</accession>
<reference evidence="4 5" key="1">
    <citation type="submission" date="2011-08" db="EMBL/GenBank/DDBJ databases">
        <authorList>
            <person name="Liu Z.J."/>
            <person name="Shi F.L."/>
            <person name="Lu J.Q."/>
            <person name="Li M."/>
            <person name="Wang Z.L."/>
        </authorList>
    </citation>
    <scope>NUCLEOTIDE SEQUENCE [LARGE SCALE GENOMIC DNA]</scope>
    <source>
        <strain evidence="4 5">USNM 41457</strain>
    </source>
</reference>
<evidence type="ECO:0000256" key="1">
    <source>
        <dbReference type="PIRSR" id="PIRSR606225-1"/>
    </source>
</evidence>
<comment type="similarity">
    <text evidence="2">Belongs to the pseudouridine synthase RluA family.</text>
</comment>
<reference evidence="5" key="2">
    <citation type="submission" date="2015-07" db="EMBL/GenBank/DDBJ databases">
        <title>Contrasting host-pathogen interactions and genome evolution in two generalist and specialist microsporidian pathogens of mosquitoes.</title>
        <authorList>
            <consortium name="The Broad Institute Genomics Platform"/>
            <consortium name="The Broad Institute Genome Sequencing Center for Infectious Disease"/>
            <person name="Cuomo C.A."/>
            <person name="Sanscrainte N.D."/>
            <person name="Goldberg J.M."/>
            <person name="Heiman D."/>
            <person name="Young S."/>
            <person name="Zeng Q."/>
            <person name="Becnel J.J."/>
            <person name="Birren B.W."/>
        </authorList>
    </citation>
    <scope>NUCLEOTIDE SEQUENCE [LARGE SCALE GENOMIC DNA]</scope>
    <source>
        <strain evidence="5">USNM 41457</strain>
    </source>
</reference>
<sequence>MKILKYFKTLTTNVKGRWVNKQIIDVFAKEFRSMSRDYYVGAILNGIITVNNKHVPLDYVLKHGDKVRHILHVHEPEPCNIEILYESKDFLVVDKPCGMASHPVGLYYYYTITKALENKYGPLSCINRLDIPTSGVLLISRSNSDIYHSLMRSMKIKKSYFAKVKGNLKDQEVNVPLLNVPCGNVVADKNGKESRTAFRNIAFKDGFSLVECRPFTGRTHQIRVHLKYIGHPIINDPIYGDFKKEKIIGKATCDGSVNIHEKEEIDDIFNFSKNAQLIKDPKIKSFIIKNCECENNSVFRNQKTGIYLHAYTYSLDGMIFKTALPEWVKDFNCKLIDENYQPR</sequence>
<dbReference type="EC" id="5.4.99.-" evidence="2"/>
<evidence type="ECO:0000313" key="4">
    <source>
        <dbReference type="EMBL" id="EJW01249.1"/>
    </source>
</evidence>
<dbReference type="Proteomes" id="UP000003163">
    <property type="component" value="Unassembled WGS sequence"/>
</dbReference>
<dbReference type="PANTHER" id="PTHR21600">
    <property type="entry name" value="MITOCHONDRIAL RNA PSEUDOURIDINE SYNTHASE"/>
    <property type="match status" value="1"/>
</dbReference>
<evidence type="ECO:0000256" key="2">
    <source>
        <dbReference type="RuleBase" id="RU362028"/>
    </source>
</evidence>
<gene>
    <name evidence="4" type="ORF">EDEG_00549</name>
</gene>
<dbReference type="VEuPathDB" id="MicrosporidiaDB:EDEG_00549"/>